<dbReference type="PANTHER" id="PTHR11579">
    <property type="entry name" value="PROTEIN-L-ISOASPARTATE O-METHYLTRANSFERASE"/>
    <property type="match status" value="1"/>
</dbReference>
<dbReference type="Gene3D" id="3.40.50.150">
    <property type="entry name" value="Vaccinia Virus protein VP39"/>
    <property type="match status" value="1"/>
</dbReference>
<dbReference type="GO" id="GO:0032259">
    <property type="term" value="P:methylation"/>
    <property type="evidence" value="ECO:0007669"/>
    <property type="project" value="UniProtKB-KW"/>
</dbReference>
<sequence>MREIPRHAFLPEHSLKTAYRDRPQRIGHGQTISQPYIIALMTSQFEELPQGSRLLEIGSGCGYQTAILVQMGFEVHALDIVPELIERSSEALRELDLSPTSLACGDGRSGLPSFAPFSGVVSAACANEVPVTWLDQLSAGGIIVTPIGTRDNQNLVRIDKSADGEVSTRTLCPVRFVPLV</sequence>
<organism evidence="8">
    <name type="scientific">marine metagenome</name>
    <dbReference type="NCBI Taxonomy" id="408172"/>
    <lineage>
        <taxon>unclassified sequences</taxon>
        <taxon>metagenomes</taxon>
        <taxon>ecological metagenomes</taxon>
    </lineage>
</organism>
<comment type="subcellular location">
    <subcellularLocation>
        <location evidence="1">Cytoplasm</location>
    </subcellularLocation>
</comment>
<dbReference type="EC" id="2.1.1.77" evidence="3"/>
<comment type="similarity">
    <text evidence="2">Belongs to the methyltransferase superfamily. L-isoaspartyl/D-aspartyl protein methyltransferase family.</text>
</comment>
<evidence type="ECO:0000256" key="6">
    <source>
        <dbReference type="ARBA" id="ARBA00022679"/>
    </source>
</evidence>
<dbReference type="Pfam" id="PF01135">
    <property type="entry name" value="PCMT"/>
    <property type="match status" value="1"/>
</dbReference>
<accession>A0A381PKE5</accession>
<dbReference type="PANTHER" id="PTHR11579:SF0">
    <property type="entry name" value="PROTEIN-L-ISOASPARTATE(D-ASPARTATE) O-METHYLTRANSFERASE"/>
    <property type="match status" value="1"/>
</dbReference>
<dbReference type="CDD" id="cd02440">
    <property type="entry name" value="AdoMet_MTases"/>
    <property type="match status" value="1"/>
</dbReference>
<evidence type="ECO:0000256" key="4">
    <source>
        <dbReference type="ARBA" id="ARBA00022490"/>
    </source>
</evidence>
<name>A0A381PKE5_9ZZZZ</name>
<dbReference type="EMBL" id="UINC01000990">
    <property type="protein sequence ID" value="SUZ66647.1"/>
    <property type="molecule type" value="Genomic_DNA"/>
</dbReference>
<evidence type="ECO:0000256" key="1">
    <source>
        <dbReference type="ARBA" id="ARBA00004496"/>
    </source>
</evidence>
<dbReference type="GO" id="GO:0005737">
    <property type="term" value="C:cytoplasm"/>
    <property type="evidence" value="ECO:0007669"/>
    <property type="project" value="UniProtKB-SubCell"/>
</dbReference>
<keyword evidence="5" id="KW-0489">Methyltransferase</keyword>
<dbReference type="AlphaFoldDB" id="A0A381PKE5"/>
<keyword evidence="7" id="KW-0949">S-adenosyl-L-methionine</keyword>
<dbReference type="GO" id="GO:0004719">
    <property type="term" value="F:protein-L-isoaspartate (D-aspartate) O-methyltransferase activity"/>
    <property type="evidence" value="ECO:0007669"/>
    <property type="project" value="UniProtKB-EC"/>
</dbReference>
<dbReference type="NCBIfam" id="TIGR00080">
    <property type="entry name" value="pimt"/>
    <property type="match status" value="1"/>
</dbReference>
<keyword evidence="4" id="KW-0963">Cytoplasm</keyword>
<dbReference type="InterPro" id="IPR000682">
    <property type="entry name" value="PCMT"/>
</dbReference>
<gene>
    <name evidence="8" type="ORF">METZ01_LOCUS19501</name>
</gene>
<dbReference type="InterPro" id="IPR029063">
    <property type="entry name" value="SAM-dependent_MTases_sf"/>
</dbReference>
<protein>
    <recommendedName>
        <fullName evidence="3">protein-L-isoaspartate(D-aspartate) O-methyltransferase</fullName>
        <ecNumber evidence="3">2.1.1.77</ecNumber>
    </recommendedName>
</protein>
<evidence type="ECO:0000256" key="7">
    <source>
        <dbReference type="ARBA" id="ARBA00022691"/>
    </source>
</evidence>
<evidence type="ECO:0000256" key="5">
    <source>
        <dbReference type="ARBA" id="ARBA00022603"/>
    </source>
</evidence>
<evidence type="ECO:0000256" key="3">
    <source>
        <dbReference type="ARBA" id="ARBA00011890"/>
    </source>
</evidence>
<dbReference type="SUPFAM" id="SSF53335">
    <property type="entry name" value="S-adenosyl-L-methionine-dependent methyltransferases"/>
    <property type="match status" value="1"/>
</dbReference>
<evidence type="ECO:0000313" key="8">
    <source>
        <dbReference type="EMBL" id="SUZ66647.1"/>
    </source>
</evidence>
<proteinExistence type="inferred from homology"/>
<keyword evidence="6" id="KW-0808">Transferase</keyword>
<evidence type="ECO:0000256" key="2">
    <source>
        <dbReference type="ARBA" id="ARBA00005369"/>
    </source>
</evidence>
<reference evidence="8" key="1">
    <citation type="submission" date="2018-05" db="EMBL/GenBank/DDBJ databases">
        <authorList>
            <person name="Lanie J.A."/>
            <person name="Ng W.-L."/>
            <person name="Kazmierczak K.M."/>
            <person name="Andrzejewski T.M."/>
            <person name="Davidsen T.M."/>
            <person name="Wayne K.J."/>
            <person name="Tettelin H."/>
            <person name="Glass J.I."/>
            <person name="Rusch D."/>
            <person name="Podicherti R."/>
            <person name="Tsui H.-C.T."/>
            <person name="Winkler M.E."/>
        </authorList>
    </citation>
    <scope>NUCLEOTIDE SEQUENCE</scope>
</reference>